<evidence type="ECO:0000313" key="4">
    <source>
        <dbReference type="EMBL" id="MBT1072133.1"/>
    </source>
</evidence>
<gene>
    <name evidence="4" type="primary">mce</name>
    <name evidence="4" type="ORF">KJB30_10085</name>
</gene>
<comment type="caution">
    <text evidence="4">The sequence shown here is derived from an EMBL/GenBank/DDBJ whole genome shotgun (WGS) entry which is preliminary data.</text>
</comment>
<dbReference type="Gene3D" id="3.10.180.10">
    <property type="entry name" value="2,3-Dihydroxybiphenyl 1,2-Dioxygenase, domain 1"/>
    <property type="match status" value="1"/>
</dbReference>
<accession>A0ABS5U8Z4</accession>
<organism evidence="4 5">
    <name type="scientific">Pelotalea chapellei</name>
    <dbReference type="NCBI Taxonomy" id="44671"/>
    <lineage>
        <taxon>Bacteria</taxon>
        <taxon>Pseudomonadati</taxon>
        <taxon>Thermodesulfobacteriota</taxon>
        <taxon>Desulfuromonadia</taxon>
        <taxon>Geobacterales</taxon>
        <taxon>Geobacteraceae</taxon>
        <taxon>Pelotalea</taxon>
    </lineage>
</organism>
<evidence type="ECO:0000259" key="3">
    <source>
        <dbReference type="PROSITE" id="PS51819"/>
    </source>
</evidence>
<evidence type="ECO:0000256" key="2">
    <source>
        <dbReference type="ARBA" id="ARBA00022723"/>
    </source>
</evidence>
<name>A0ABS5U8Z4_9BACT</name>
<sequence length="136" mass="14989">MLTKINHIGIAVRSLDESLPFYRDNLGMTFAGIEEVAEQMVKVAMLQVGESKIELLEPTTLESPIAKFLEKNGPGIHHLAYEVEDIEAAIAKLVDEGSRMIDQKPRSGAHGTSIAFIHPKSSNGILTELCQLRHKI</sequence>
<dbReference type="CDD" id="cd07249">
    <property type="entry name" value="MMCE"/>
    <property type="match status" value="1"/>
</dbReference>
<dbReference type="NCBIfam" id="TIGR03081">
    <property type="entry name" value="metmalonyl_epim"/>
    <property type="match status" value="1"/>
</dbReference>
<dbReference type="SUPFAM" id="SSF54593">
    <property type="entry name" value="Glyoxalase/Bleomycin resistance protein/Dihydroxybiphenyl dioxygenase"/>
    <property type="match status" value="1"/>
</dbReference>
<dbReference type="InterPro" id="IPR051785">
    <property type="entry name" value="MMCE/EMCE_epimerase"/>
</dbReference>
<dbReference type="RefSeq" id="WP_214298709.1">
    <property type="nucleotide sequence ID" value="NZ_JAHDYS010000008.1"/>
</dbReference>
<keyword evidence="2" id="KW-0479">Metal-binding</keyword>
<dbReference type="PROSITE" id="PS51819">
    <property type="entry name" value="VOC"/>
    <property type="match status" value="1"/>
</dbReference>
<dbReference type="EMBL" id="JAHDYS010000008">
    <property type="protein sequence ID" value="MBT1072133.1"/>
    <property type="molecule type" value="Genomic_DNA"/>
</dbReference>
<dbReference type="Pfam" id="PF13669">
    <property type="entry name" value="Glyoxalase_4"/>
    <property type="match status" value="1"/>
</dbReference>
<keyword evidence="5" id="KW-1185">Reference proteome</keyword>
<keyword evidence="4" id="KW-0413">Isomerase</keyword>
<evidence type="ECO:0000313" key="5">
    <source>
        <dbReference type="Proteomes" id="UP000784128"/>
    </source>
</evidence>
<dbReference type="PANTHER" id="PTHR43048:SF3">
    <property type="entry name" value="METHYLMALONYL-COA EPIMERASE, MITOCHONDRIAL"/>
    <property type="match status" value="1"/>
</dbReference>
<proteinExistence type="inferred from homology"/>
<dbReference type="InterPro" id="IPR029068">
    <property type="entry name" value="Glyas_Bleomycin-R_OHBP_Dase"/>
</dbReference>
<dbReference type="EC" id="5.1.99.1" evidence="4"/>
<dbReference type="Proteomes" id="UP000784128">
    <property type="component" value="Unassembled WGS sequence"/>
</dbReference>
<dbReference type="PANTHER" id="PTHR43048">
    <property type="entry name" value="METHYLMALONYL-COA EPIMERASE"/>
    <property type="match status" value="1"/>
</dbReference>
<reference evidence="4 5" key="1">
    <citation type="submission" date="2021-05" db="EMBL/GenBank/DDBJ databases">
        <title>The draft genome of Geobacter chapellei DSM 13688.</title>
        <authorList>
            <person name="Xu Z."/>
            <person name="Masuda Y."/>
            <person name="Itoh H."/>
            <person name="Senoo K."/>
        </authorList>
    </citation>
    <scope>NUCLEOTIDE SEQUENCE [LARGE SCALE GENOMIC DNA]</scope>
    <source>
        <strain evidence="4 5">DSM 13688</strain>
    </source>
</reference>
<dbReference type="GO" id="GO:0004493">
    <property type="term" value="F:methylmalonyl-CoA epimerase activity"/>
    <property type="evidence" value="ECO:0007669"/>
    <property type="project" value="UniProtKB-EC"/>
</dbReference>
<protein>
    <submittedName>
        <fullName evidence="4">Methylmalonyl-CoA epimerase</fullName>
        <ecNumber evidence="4">5.1.99.1</ecNumber>
    </submittedName>
</protein>
<evidence type="ECO:0000256" key="1">
    <source>
        <dbReference type="ARBA" id="ARBA00009308"/>
    </source>
</evidence>
<dbReference type="InterPro" id="IPR037523">
    <property type="entry name" value="VOC_core"/>
</dbReference>
<comment type="similarity">
    <text evidence="1">Belongs to the methylmalonyl-CoA epimerase family.</text>
</comment>
<feature type="domain" description="VOC" evidence="3">
    <location>
        <begin position="4"/>
        <end position="132"/>
    </location>
</feature>
<dbReference type="InterPro" id="IPR017515">
    <property type="entry name" value="MeMalonyl-CoA_epimerase"/>
</dbReference>